<dbReference type="PATRIC" id="fig|1496.854.peg.343"/>
<dbReference type="Gene3D" id="3.40.50.880">
    <property type="match status" value="1"/>
</dbReference>
<dbReference type="EMBL" id="LK932861">
    <property type="protein sequence ID" value="CDS99773.1"/>
    <property type="molecule type" value="Genomic_DNA"/>
</dbReference>
<name>A0A069A4Q8_CLODI</name>
<dbReference type="EMBL" id="LK932349">
    <property type="protein sequence ID" value="CDS83471.1"/>
    <property type="molecule type" value="Genomic_DNA"/>
</dbReference>
<evidence type="ECO:0000313" key="4">
    <source>
        <dbReference type="EMBL" id="CDS99773.1"/>
    </source>
</evidence>
<proteinExistence type="predicted"/>
<protein>
    <recommendedName>
        <fullName evidence="1">Putative glutamine amidotransferase domain-containing protein</fullName>
    </recommendedName>
</protein>
<evidence type="ECO:0000313" key="3">
    <source>
        <dbReference type="EMBL" id="CDS83471.1"/>
    </source>
</evidence>
<dbReference type="RefSeq" id="WP_016729136.1">
    <property type="nucleotide sequence ID" value="NZ_BAABSG010000007.1"/>
</dbReference>
<dbReference type="InterPro" id="IPR010768">
    <property type="entry name" value="GATase1-like"/>
</dbReference>
<dbReference type="Pfam" id="PF07090">
    <property type="entry name" value="GATase1_like"/>
    <property type="match status" value="1"/>
</dbReference>
<accession>A0A069A4Q8</accession>
<dbReference type="PANTHER" id="PTHR37947:SF1">
    <property type="entry name" value="BLL2462 PROTEIN"/>
    <property type="match status" value="1"/>
</dbReference>
<sequence>MKKVLIVGESWVKNITHIKGFDTFVTTHYEEAVKWLKEAIESGGYETVHMPAHVAADSFPYKLEELNEYDCIILSDIGSNTFLLSNSTFIDCNSNPDRLELIKEYVNNGGALIMVGGYMSFTGIDAKARFGETAIKDVLPITMIDKDDRVEKPAGIIPEVIESEHPVLKGIPTEWPKFLGYNKTVARDNCPVLATIGGDPFVAVGEFGKGKSAIFSSDCAPHWGPKEFTDWKYYNKLWVNMLDWLTC</sequence>
<evidence type="ECO:0000313" key="2">
    <source>
        <dbReference type="EMBL" id="CDS83370.1"/>
    </source>
</evidence>
<evidence type="ECO:0000259" key="1">
    <source>
        <dbReference type="Pfam" id="PF07090"/>
    </source>
</evidence>
<dbReference type="PIRSF" id="PIRSF034405">
    <property type="entry name" value="UCP034405"/>
    <property type="match status" value="1"/>
</dbReference>
<dbReference type="EMBL" id="LK932466">
    <property type="protein sequence ID" value="CDS83370.1"/>
    <property type="molecule type" value="Genomic_DNA"/>
</dbReference>
<dbReference type="InterPro" id="IPR017027">
    <property type="entry name" value="STM3548-like"/>
</dbReference>
<dbReference type="InterPro" id="IPR029062">
    <property type="entry name" value="Class_I_gatase-like"/>
</dbReference>
<gene>
    <name evidence="4" type="ORF">BN1095_210227</name>
    <name evidence="2" type="ORF">BN1096_170019</name>
    <name evidence="3" type="ORF">BN1097_150016</name>
</gene>
<dbReference type="CDD" id="cd03143">
    <property type="entry name" value="A4_beta-galactosidase_middle_domain"/>
    <property type="match status" value="1"/>
</dbReference>
<dbReference type="AlphaFoldDB" id="A0A069A4Q8"/>
<dbReference type="SUPFAM" id="SSF52317">
    <property type="entry name" value="Class I glutamine amidotransferase-like"/>
    <property type="match status" value="1"/>
</dbReference>
<organism evidence="2">
    <name type="scientific">Clostridioides difficile</name>
    <name type="common">Peptoclostridium difficile</name>
    <dbReference type="NCBI Taxonomy" id="1496"/>
    <lineage>
        <taxon>Bacteria</taxon>
        <taxon>Bacillati</taxon>
        <taxon>Bacillota</taxon>
        <taxon>Clostridia</taxon>
        <taxon>Peptostreptococcales</taxon>
        <taxon>Peptostreptococcaceae</taxon>
        <taxon>Clostridioides</taxon>
    </lineage>
</organism>
<dbReference type="PANTHER" id="PTHR37947">
    <property type="entry name" value="BLL2462 PROTEIN"/>
    <property type="match status" value="1"/>
</dbReference>
<reference evidence="2" key="1">
    <citation type="submission" date="2014-07" db="EMBL/GenBank/DDBJ databases">
        <authorList>
            <person name="Monot Marc"/>
        </authorList>
    </citation>
    <scope>NUCLEOTIDE SEQUENCE</scope>
    <source>
        <strain evidence="4">7032989</strain>
        <strain evidence="3">7032994</strain>
    </source>
</reference>
<feature type="domain" description="Putative glutamine amidotransferase" evidence="1">
    <location>
        <begin position="3"/>
        <end position="247"/>
    </location>
</feature>